<protein>
    <submittedName>
        <fullName evidence="2">Uncharacterized protein</fullName>
    </submittedName>
</protein>
<feature type="signal peptide" evidence="1">
    <location>
        <begin position="1"/>
        <end position="26"/>
    </location>
</feature>
<feature type="chain" id="PRO_5022923533" evidence="1">
    <location>
        <begin position="27"/>
        <end position="159"/>
    </location>
</feature>
<name>A0A5C5G3N4_9BASI</name>
<gene>
    <name evidence="2" type="ORF">DMC30DRAFT_414519</name>
</gene>
<comment type="caution">
    <text evidence="2">The sequence shown here is derived from an EMBL/GenBank/DDBJ whole genome shotgun (WGS) entry which is preliminary data.</text>
</comment>
<evidence type="ECO:0000313" key="3">
    <source>
        <dbReference type="Proteomes" id="UP000311382"/>
    </source>
</evidence>
<accession>A0A5C5G3N4</accession>
<evidence type="ECO:0000313" key="2">
    <source>
        <dbReference type="EMBL" id="TNY23052.1"/>
    </source>
</evidence>
<proteinExistence type="predicted"/>
<reference evidence="2 3" key="1">
    <citation type="submission" date="2019-03" db="EMBL/GenBank/DDBJ databases">
        <title>Rhodosporidium diobovatum UCD-FST 08-225 genome sequencing, assembly, and annotation.</title>
        <authorList>
            <person name="Fakankun I.U."/>
            <person name="Fristensky B."/>
            <person name="Levin D.B."/>
        </authorList>
    </citation>
    <scope>NUCLEOTIDE SEQUENCE [LARGE SCALE GENOMIC DNA]</scope>
    <source>
        <strain evidence="2 3">UCD-FST 08-225</strain>
    </source>
</reference>
<keyword evidence="1" id="KW-0732">Signal</keyword>
<dbReference type="EMBL" id="SOZI01000016">
    <property type="protein sequence ID" value="TNY23052.1"/>
    <property type="molecule type" value="Genomic_DNA"/>
</dbReference>
<keyword evidence="3" id="KW-1185">Reference proteome</keyword>
<dbReference type="AlphaFoldDB" id="A0A5C5G3N4"/>
<evidence type="ECO:0000256" key="1">
    <source>
        <dbReference type="SAM" id="SignalP"/>
    </source>
</evidence>
<sequence>MLARFSLSALFAFVVALVAFTDRANASFSQGTIDLTRDSVLQYSTDKWSSTEAFCKSFRSACVKYVGPIGENGSHHQLDCVFSDANGKALQPGPRIHAFCGGLEKNADGTWTNGGVVTDYTRLVVKKSFSTTVKVKGAPISLKECLKFQKKHKNVTCSS</sequence>
<dbReference type="Proteomes" id="UP000311382">
    <property type="component" value="Unassembled WGS sequence"/>
</dbReference>
<organism evidence="2 3">
    <name type="scientific">Rhodotorula diobovata</name>
    <dbReference type="NCBI Taxonomy" id="5288"/>
    <lineage>
        <taxon>Eukaryota</taxon>
        <taxon>Fungi</taxon>
        <taxon>Dikarya</taxon>
        <taxon>Basidiomycota</taxon>
        <taxon>Pucciniomycotina</taxon>
        <taxon>Microbotryomycetes</taxon>
        <taxon>Sporidiobolales</taxon>
        <taxon>Sporidiobolaceae</taxon>
        <taxon>Rhodotorula</taxon>
    </lineage>
</organism>
<dbReference type="OrthoDB" id="2532729at2759"/>